<accession>A0AAV3YTH5</accession>
<dbReference type="Proteomes" id="UP000735302">
    <property type="component" value="Unassembled WGS sequence"/>
</dbReference>
<dbReference type="EMBL" id="BLXT01001473">
    <property type="protein sequence ID" value="GFN85832.1"/>
    <property type="molecule type" value="Genomic_DNA"/>
</dbReference>
<protein>
    <submittedName>
        <fullName evidence="1">Uncharacterized protein</fullName>
    </submittedName>
</protein>
<sequence>MIERNKVTKPNTFKLSHWYSTIHIMGRHTGNLAPSHDEFCVAGLPSDLINLTRSRASVFFIMEITDHPSCVLSTTGEPDKVDIQDFHSHKHCSNRVQYRICIFVCS</sequence>
<proteinExistence type="predicted"/>
<evidence type="ECO:0000313" key="2">
    <source>
        <dbReference type="Proteomes" id="UP000735302"/>
    </source>
</evidence>
<evidence type="ECO:0000313" key="1">
    <source>
        <dbReference type="EMBL" id="GFN85832.1"/>
    </source>
</evidence>
<comment type="caution">
    <text evidence="1">The sequence shown here is derived from an EMBL/GenBank/DDBJ whole genome shotgun (WGS) entry which is preliminary data.</text>
</comment>
<reference evidence="1 2" key="1">
    <citation type="journal article" date="2021" name="Elife">
        <title>Chloroplast acquisition without the gene transfer in kleptoplastic sea slugs, Plakobranchus ocellatus.</title>
        <authorList>
            <person name="Maeda T."/>
            <person name="Takahashi S."/>
            <person name="Yoshida T."/>
            <person name="Shimamura S."/>
            <person name="Takaki Y."/>
            <person name="Nagai Y."/>
            <person name="Toyoda A."/>
            <person name="Suzuki Y."/>
            <person name="Arimoto A."/>
            <person name="Ishii H."/>
            <person name="Satoh N."/>
            <person name="Nishiyama T."/>
            <person name="Hasebe M."/>
            <person name="Maruyama T."/>
            <person name="Minagawa J."/>
            <person name="Obokata J."/>
            <person name="Shigenobu S."/>
        </authorList>
    </citation>
    <scope>NUCLEOTIDE SEQUENCE [LARGE SCALE GENOMIC DNA]</scope>
</reference>
<dbReference type="AlphaFoldDB" id="A0AAV3YTH5"/>
<name>A0AAV3YTH5_9GAST</name>
<gene>
    <name evidence="1" type="ORF">PoB_001233800</name>
</gene>
<organism evidence="1 2">
    <name type="scientific">Plakobranchus ocellatus</name>
    <dbReference type="NCBI Taxonomy" id="259542"/>
    <lineage>
        <taxon>Eukaryota</taxon>
        <taxon>Metazoa</taxon>
        <taxon>Spiralia</taxon>
        <taxon>Lophotrochozoa</taxon>
        <taxon>Mollusca</taxon>
        <taxon>Gastropoda</taxon>
        <taxon>Heterobranchia</taxon>
        <taxon>Euthyneura</taxon>
        <taxon>Panpulmonata</taxon>
        <taxon>Sacoglossa</taxon>
        <taxon>Placobranchoidea</taxon>
        <taxon>Plakobranchidae</taxon>
        <taxon>Plakobranchus</taxon>
    </lineage>
</organism>
<keyword evidence="2" id="KW-1185">Reference proteome</keyword>